<dbReference type="PANTHER" id="PTHR43228">
    <property type="entry name" value="TWO-COMPONENT RESPONSE REGULATOR"/>
    <property type="match status" value="1"/>
</dbReference>
<dbReference type="InterPro" id="IPR001789">
    <property type="entry name" value="Sig_transdc_resp-reg_receiver"/>
</dbReference>
<feature type="region of interest" description="Disordered" evidence="2">
    <location>
        <begin position="1"/>
        <end position="21"/>
    </location>
</feature>
<dbReference type="InterPro" id="IPR011006">
    <property type="entry name" value="CheY-like_superfamily"/>
</dbReference>
<evidence type="ECO:0000259" key="3">
    <source>
        <dbReference type="PROSITE" id="PS50110"/>
    </source>
</evidence>
<dbReference type="InterPro" id="IPR052048">
    <property type="entry name" value="ST_Response_Regulator"/>
</dbReference>
<evidence type="ECO:0000313" key="5">
    <source>
        <dbReference type="Proteomes" id="UP001237642"/>
    </source>
</evidence>
<keyword evidence="5" id="KW-1185">Reference proteome</keyword>
<dbReference type="EMBL" id="JAUIZM010000009">
    <property type="protein sequence ID" value="KAK1364592.1"/>
    <property type="molecule type" value="Genomic_DNA"/>
</dbReference>
<dbReference type="Gene3D" id="3.40.50.2300">
    <property type="match status" value="1"/>
</dbReference>
<accession>A0AAD8M9J3</accession>
<gene>
    <name evidence="4" type="ORF">POM88_040153</name>
</gene>
<comment type="caution">
    <text evidence="4">The sequence shown here is derived from an EMBL/GenBank/DDBJ whole genome shotgun (WGS) entry which is preliminary data.</text>
</comment>
<comment type="caution">
    <text evidence="1">Lacks conserved residue(s) required for the propagation of feature annotation.</text>
</comment>
<dbReference type="PROSITE" id="PS50110">
    <property type="entry name" value="RESPONSE_REGULATORY"/>
    <property type="match status" value="1"/>
</dbReference>
<protein>
    <recommendedName>
        <fullName evidence="3">Response regulatory domain-containing protein</fullName>
    </recommendedName>
</protein>
<evidence type="ECO:0000256" key="2">
    <source>
        <dbReference type="SAM" id="MobiDB-lite"/>
    </source>
</evidence>
<dbReference type="GO" id="GO:0000160">
    <property type="term" value="P:phosphorelay signal transduction system"/>
    <property type="evidence" value="ECO:0007669"/>
    <property type="project" value="InterPro"/>
</dbReference>
<reference evidence="4" key="1">
    <citation type="submission" date="2023-02" db="EMBL/GenBank/DDBJ databases">
        <title>Genome of toxic invasive species Heracleum sosnowskyi carries increased number of genes despite the absence of recent whole-genome duplications.</title>
        <authorList>
            <person name="Schelkunov M."/>
            <person name="Shtratnikova V."/>
            <person name="Makarenko M."/>
            <person name="Klepikova A."/>
            <person name="Omelchenko D."/>
            <person name="Novikova G."/>
            <person name="Obukhova E."/>
            <person name="Bogdanov V."/>
            <person name="Penin A."/>
            <person name="Logacheva M."/>
        </authorList>
    </citation>
    <scope>NUCLEOTIDE SEQUENCE</scope>
    <source>
        <strain evidence="4">Hsosn_3</strain>
        <tissue evidence="4">Leaf</tissue>
    </source>
</reference>
<dbReference type="SUPFAM" id="SSF52172">
    <property type="entry name" value="CheY-like"/>
    <property type="match status" value="1"/>
</dbReference>
<name>A0AAD8M9J3_9APIA</name>
<reference evidence="4" key="2">
    <citation type="submission" date="2023-05" db="EMBL/GenBank/DDBJ databases">
        <authorList>
            <person name="Schelkunov M.I."/>
        </authorList>
    </citation>
    <scope>NUCLEOTIDE SEQUENCE</scope>
    <source>
        <strain evidence="4">Hsosn_3</strain>
        <tissue evidence="4">Leaf</tissue>
    </source>
</reference>
<dbReference type="Proteomes" id="UP001237642">
    <property type="component" value="Unassembled WGS sequence"/>
</dbReference>
<feature type="domain" description="Response regulatory" evidence="3">
    <location>
        <begin position="30"/>
        <end position="144"/>
    </location>
</feature>
<proteinExistence type="predicted"/>
<organism evidence="4 5">
    <name type="scientific">Heracleum sosnowskyi</name>
    <dbReference type="NCBI Taxonomy" id="360622"/>
    <lineage>
        <taxon>Eukaryota</taxon>
        <taxon>Viridiplantae</taxon>
        <taxon>Streptophyta</taxon>
        <taxon>Embryophyta</taxon>
        <taxon>Tracheophyta</taxon>
        <taxon>Spermatophyta</taxon>
        <taxon>Magnoliopsida</taxon>
        <taxon>eudicotyledons</taxon>
        <taxon>Gunneridae</taxon>
        <taxon>Pentapetalae</taxon>
        <taxon>asterids</taxon>
        <taxon>campanulids</taxon>
        <taxon>Apiales</taxon>
        <taxon>Apiaceae</taxon>
        <taxon>Apioideae</taxon>
        <taxon>apioid superclade</taxon>
        <taxon>Tordylieae</taxon>
        <taxon>Tordyliinae</taxon>
        <taxon>Heracleum</taxon>
    </lineage>
</organism>
<feature type="compositionally biased region" description="Polar residues" evidence="2">
    <location>
        <begin position="9"/>
        <end position="21"/>
    </location>
</feature>
<dbReference type="Pfam" id="PF00072">
    <property type="entry name" value="Response_reg"/>
    <property type="match status" value="1"/>
</dbReference>
<dbReference type="SMART" id="SM00448">
    <property type="entry name" value="REC"/>
    <property type="match status" value="1"/>
</dbReference>
<sequence length="155" mass="17403">MAFEVGDSCGSNSTCGTKNKSTENTRMSITALIVDDDQDAKRAFIELLQRYGYETSVVNSGRQAIDLIHSGNQFDVIFLEMKNSLNGLQTTRDLRAIGVRSMIVGMEVFTIRKNYQDFRDSGLDIFYAKPVSHVSIALLHNEIEKKKRAVEFVEA</sequence>
<evidence type="ECO:0000313" key="4">
    <source>
        <dbReference type="EMBL" id="KAK1364592.1"/>
    </source>
</evidence>
<dbReference type="PANTHER" id="PTHR43228:SF1">
    <property type="entry name" value="TWO-COMPONENT RESPONSE REGULATOR ARR22"/>
    <property type="match status" value="1"/>
</dbReference>
<evidence type="ECO:0000256" key="1">
    <source>
        <dbReference type="PROSITE-ProRule" id="PRU00169"/>
    </source>
</evidence>
<dbReference type="AlphaFoldDB" id="A0AAD8M9J3"/>